<dbReference type="PANTHER" id="PTHR32282">
    <property type="entry name" value="BINDING PROTEIN TRANSPEPTIDASE, PUTATIVE-RELATED"/>
    <property type="match status" value="1"/>
</dbReference>
<protein>
    <recommendedName>
        <fullName evidence="4">Penicillin-binding protein transpeptidase domain-containing protein</fullName>
    </recommendedName>
</protein>
<dbReference type="Pfam" id="PF00905">
    <property type="entry name" value="Transpeptidase"/>
    <property type="match status" value="1"/>
</dbReference>
<keyword evidence="2" id="KW-0808">Transferase</keyword>
<feature type="chain" id="PRO_5046968049" description="Penicillin-binding protein transpeptidase domain-containing protein" evidence="3">
    <location>
        <begin position="27"/>
        <end position="461"/>
    </location>
</feature>
<evidence type="ECO:0000259" key="4">
    <source>
        <dbReference type="Pfam" id="PF00905"/>
    </source>
</evidence>
<dbReference type="InterPro" id="IPR001460">
    <property type="entry name" value="PCN-bd_Tpept"/>
</dbReference>
<sequence length="461" mass="49830">MYKKRLTYAFYMLLISMLLSLLSACANNISLGRPQPQNGPIQFYDIHNLLICQLHGQNSQLDCLQHKDLSPAYFIDTAVSELASDLHVDVDHLPTTALHVATTLDLALEQQTYQKARQYIATMAVTLNMHNASVVALDPHSGGIRVLIGNMDASYGGSQANLTTQPFMAGWAFKPLIYATAFEQGISPGEVVYDGPFSVTGGSTNGSTYTPYNYDQKFHGFMSYRTALQTGLNIPPLKLSVRLGLQTVSKKVQALGIKNVGKPYYSWAVGAVSLNLLDETSAYATMANSGMRMDPHSIVKVTSSDNHVLYQESTRGTRALSPEAAFMITDVLSGTAKQASFFASCSPFELYSTSHSQCQTGNPGAVRPAAVMGGLSANFQDTSAIGYTPDLVVGAWTGNSNHSLMMPGITGLDGAAQIWHDTMLLAEGNTPVKAFPAPPADVVKKTVNYPTLTTTDWYQTH</sequence>
<feature type="signal peptide" evidence="3">
    <location>
        <begin position="1"/>
        <end position="26"/>
    </location>
</feature>
<dbReference type="EMBL" id="BNJG01000002">
    <property type="protein sequence ID" value="GHO57371.1"/>
    <property type="molecule type" value="Genomic_DNA"/>
</dbReference>
<dbReference type="PANTHER" id="PTHR32282:SF33">
    <property type="entry name" value="PEPTIDOGLYCAN GLYCOSYLTRANSFERASE"/>
    <property type="match status" value="1"/>
</dbReference>
<organism evidence="5 6">
    <name type="scientific">Ktedonobacter robiniae</name>
    <dbReference type="NCBI Taxonomy" id="2778365"/>
    <lineage>
        <taxon>Bacteria</taxon>
        <taxon>Bacillati</taxon>
        <taxon>Chloroflexota</taxon>
        <taxon>Ktedonobacteria</taxon>
        <taxon>Ktedonobacterales</taxon>
        <taxon>Ktedonobacteraceae</taxon>
        <taxon>Ktedonobacter</taxon>
    </lineage>
</organism>
<evidence type="ECO:0000256" key="1">
    <source>
        <dbReference type="ARBA" id="ARBA00022676"/>
    </source>
</evidence>
<comment type="caution">
    <text evidence="5">The sequence shown here is derived from an EMBL/GenBank/DDBJ whole genome shotgun (WGS) entry which is preliminary data.</text>
</comment>
<dbReference type="InterPro" id="IPR050396">
    <property type="entry name" value="Glycosyltr_51/Transpeptidase"/>
</dbReference>
<proteinExistence type="predicted"/>
<evidence type="ECO:0000256" key="3">
    <source>
        <dbReference type="SAM" id="SignalP"/>
    </source>
</evidence>
<feature type="domain" description="Penicillin-binding protein transpeptidase" evidence="4">
    <location>
        <begin position="133"/>
        <end position="339"/>
    </location>
</feature>
<evidence type="ECO:0000313" key="6">
    <source>
        <dbReference type="Proteomes" id="UP000654345"/>
    </source>
</evidence>
<dbReference type="RefSeq" id="WP_201373781.1">
    <property type="nucleotide sequence ID" value="NZ_BNJG01000002.1"/>
</dbReference>
<keyword evidence="1" id="KW-0328">Glycosyltransferase</keyword>
<keyword evidence="3" id="KW-0732">Signal</keyword>
<dbReference type="Gene3D" id="3.40.710.10">
    <property type="entry name" value="DD-peptidase/beta-lactamase superfamily"/>
    <property type="match status" value="1"/>
</dbReference>
<dbReference type="PROSITE" id="PS51257">
    <property type="entry name" value="PROKAR_LIPOPROTEIN"/>
    <property type="match status" value="1"/>
</dbReference>
<accession>A0ABQ3UX10</accession>
<evidence type="ECO:0000256" key="2">
    <source>
        <dbReference type="ARBA" id="ARBA00022679"/>
    </source>
</evidence>
<dbReference type="InterPro" id="IPR012338">
    <property type="entry name" value="Beta-lactam/transpept-like"/>
</dbReference>
<evidence type="ECO:0000313" key="5">
    <source>
        <dbReference type="EMBL" id="GHO57371.1"/>
    </source>
</evidence>
<dbReference type="Proteomes" id="UP000654345">
    <property type="component" value="Unassembled WGS sequence"/>
</dbReference>
<name>A0ABQ3UX10_9CHLR</name>
<dbReference type="SUPFAM" id="SSF56601">
    <property type="entry name" value="beta-lactamase/transpeptidase-like"/>
    <property type="match status" value="1"/>
</dbReference>
<reference evidence="5 6" key="1">
    <citation type="journal article" date="2021" name="Int. J. Syst. Evol. Microbiol.">
        <title>Reticulibacter mediterranei gen. nov., sp. nov., within the new family Reticulibacteraceae fam. nov., and Ktedonospora formicarum gen. nov., sp. nov., Ktedonobacter robiniae sp. nov., Dictyobacter formicarum sp. nov. and Dictyobacter arantiisoli sp. nov., belonging to the class Ktedonobacteria.</title>
        <authorList>
            <person name="Yabe S."/>
            <person name="Zheng Y."/>
            <person name="Wang C.M."/>
            <person name="Sakai Y."/>
            <person name="Abe K."/>
            <person name="Yokota A."/>
            <person name="Donadio S."/>
            <person name="Cavaletti L."/>
            <person name="Monciardini P."/>
        </authorList>
    </citation>
    <scope>NUCLEOTIDE SEQUENCE [LARGE SCALE GENOMIC DNA]</scope>
    <source>
        <strain evidence="5 6">SOSP1-30</strain>
    </source>
</reference>
<gene>
    <name evidence="5" type="ORF">KSB_58460</name>
</gene>
<keyword evidence="6" id="KW-1185">Reference proteome</keyword>